<dbReference type="RefSeq" id="XP_060284783.1">
    <property type="nucleotide sequence ID" value="XM_060427625.1"/>
</dbReference>
<evidence type="ECO:0000313" key="4">
    <source>
        <dbReference type="Proteomes" id="UP001244011"/>
    </source>
</evidence>
<dbReference type="AlphaFoldDB" id="A0AAJ0FPX0"/>
<feature type="compositionally biased region" description="Polar residues" evidence="2">
    <location>
        <begin position="23"/>
        <end position="35"/>
    </location>
</feature>
<comment type="caution">
    <text evidence="3">The sequence shown here is derived from an EMBL/GenBank/DDBJ whole genome shotgun (WGS) entry which is preliminary data.</text>
</comment>
<feature type="coiled-coil region" evidence="1">
    <location>
        <begin position="199"/>
        <end position="226"/>
    </location>
</feature>
<dbReference type="PANTHER" id="PTHR41390">
    <property type="entry name" value="CHROMOSOME 7, WHOLE GENOME SHOTGUN SEQUENCE"/>
    <property type="match status" value="1"/>
</dbReference>
<evidence type="ECO:0000256" key="1">
    <source>
        <dbReference type="SAM" id="Coils"/>
    </source>
</evidence>
<accession>A0AAJ0FPX0</accession>
<gene>
    <name evidence="3" type="ORF">QBC33DRAFT_535419</name>
</gene>
<feature type="region of interest" description="Disordered" evidence="2">
    <location>
        <begin position="1"/>
        <end position="46"/>
    </location>
</feature>
<keyword evidence="4" id="KW-1185">Reference proteome</keyword>
<dbReference type="GeneID" id="85310812"/>
<organism evidence="3 4">
    <name type="scientific">Phialemonium atrogriseum</name>
    <dbReference type="NCBI Taxonomy" id="1093897"/>
    <lineage>
        <taxon>Eukaryota</taxon>
        <taxon>Fungi</taxon>
        <taxon>Dikarya</taxon>
        <taxon>Ascomycota</taxon>
        <taxon>Pezizomycotina</taxon>
        <taxon>Sordariomycetes</taxon>
        <taxon>Sordariomycetidae</taxon>
        <taxon>Cephalothecales</taxon>
        <taxon>Cephalothecaceae</taxon>
        <taxon>Phialemonium</taxon>
    </lineage>
</organism>
<dbReference type="EMBL" id="MU839005">
    <property type="protein sequence ID" value="KAK1768570.1"/>
    <property type="molecule type" value="Genomic_DNA"/>
</dbReference>
<dbReference type="Proteomes" id="UP001244011">
    <property type="component" value="Unassembled WGS sequence"/>
</dbReference>
<sequence length="238" mass="25119">MKRIVLDNGSQSSGEDTGRQPGTLPSSASGTSDISHSTRERQQQRHVLPPELIEILAPSLKFGVATGTLGLFTGAVAGIVRTSTPVLFSVASGAQWFSLGSSYYASRMVIEKAWGGRDQLTNADKTKSSAIAGGFAGMIGGLIRGPKNVAPGILAFTLLGAGGQAVANSIAPNTWETTKTRFLSSKWSPVTPLSDQEYEEFLEEKLLKVEAEIALLDDNIRALQSQGALGSPEGSRKQ</sequence>
<reference evidence="3" key="1">
    <citation type="submission" date="2023-06" db="EMBL/GenBank/DDBJ databases">
        <title>Genome-scale phylogeny and comparative genomics of the fungal order Sordariales.</title>
        <authorList>
            <consortium name="Lawrence Berkeley National Laboratory"/>
            <person name="Hensen N."/>
            <person name="Bonometti L."/>
            <person name="Westerberg I."/>
            <person name="Brannstrom I.O."/>
            <person name="Guillou S."/>
            <person name="Cros-Aarteil S."/>
            <person name="Calhoun S."/>
            <person name="Haridas S."/>
            <person name="Kuo A."/>
            <person name="Mondo S."/>
            <person name="Pangilinan J."/>
            <person name="Riley R."/>
            <person name="Labutti K."/>
            <person name="Andreopoulos B."/>
            <person name="Lipzen A."/>
            <person name="Chen C."/>
            <person name="Yanf M."/>
            <person name="Daum C."/>
            <person name="Ng V."/>
            <person name="Clum A."/>
            <person name="Steindorff A."/>
            <person name="Ohm R."/>
            <person name="Martin F."/>
            <person name="Silar P."/>
            <person name="Natvig D."/>
            <person name="Lalanne C."/>
            <person name="Gautier V."/>
            <person name="Ament-Velasquez S.L."/>
            <person name="Kruys A."/>
            <person name="Hutchinson M.I."/>
            <person name="Powell A.J."/>
            <person name="Barry K."/>
            <person name="Miller A.N."/>
            <person name="Grigoriev I.V."/>
            <person name="Debuchy R."/>
            <person name="Gladieux P."/>
            <person name="Thoren M.H."/>
            <person name="Johannesson H."/>
        </authorList>
    </citation>
    <scope>NUCLEOTIDE SEQUENCE</scope>
    <source>
        <strain evidence="3">8032-3</strain>
    </source>
</reference>
<name>A0AAJ0FPX0_9PEZI</name>
<evidence type="ECO:0000256" key="2">
    <source>
        <dbReference type="SAM" id="MobiDB-lite"/>
    </source>
</evidence>
<protein>
    <submittedName>
        <fullName evidence="3">Uncharacterized protein</fullName>
    </submittedName>
</protein>
<proteinExistence type="predicted"/>
<evidence type="ECO:0000313" key="3">
    <source>
        <dbReference type="EMBL" id="KAK1768570.1"/>
    </source>
</evidence>
<keyword evidence="1" id="KW-0175">Coiled coil</keyword>
<dbReference type="PANTHER" id="PTHR41390:SF1">
    <property type="entry name" value="NADH-UBIQUINONE OXIDOREDUCTASE 213 KDA SUBUNIT"/>
    <property type="match status" value="1"/>
</dbReference>